<comment type="caution">
    <text evidence="1">The sequence shown here is derived from an EMBL/GenBank/DDBJ whole genome shotgun (WGS) entry which is preliminary data.</text>
</comment>
<dbReference type="Proteomes" id="UP000461880">
    <property type="component" value="Unassembled WGS sequence"/>
</dbReference>
<dbReference type="Gene3D" id="3.40.50.1820">
    <property type="entry name" value="alpha/beta hydrolase"/>
    <property type="match status" value="1"/>
</dbReference>
<protein>
    <submittedName>
        <fullName evidence="1">DUF2974 domain-containing protein</fullName>
    </submittedName>
</protein>
<accession>A0A7X2TFA7</accession>
<evidence type="ECO:0000313" key="2">
    <source>
        <dbReference type="Proteomes" id="UP000461880"/>
    </source>
</evidence>
<dbReference type="EMBL" id="VUMN01000005">
    <property type="protein sequence ID" value="MSS57980.1"/>
    <property type="molecule type" value="Genomic_DNA"/>
</dbReference>
<sequence length="376" mass="42162">MEKEGYSLTDYVVMRGDVTLKERELNAADNLVFCLLSYLPFHEVVNGEERVSIRECRDRFLSAGTFSGKEWQKSSRLQVLNAAADTERFGPLKLYHCTEILSTDLDEQFAAMSVELNRRDRFIAFRGTDDTIVGWKEDFMISFTRIPAQESAKKYLEKETVPGFRYYVGGHSKGGFLAVYASAAMPKAKQKRIIRIFDNDGPGICPDVMSTDIVDPIRNLVTRIEPAYDVIGKLFELKFPDTRIVVSSAAGIMEHDPASWRVKNGVELLTVPESNPACAWVNEVLDTWISGLNPEDRKAFVNDFFDSLAAGGASDVQEVMGKGFEEVLTSVINSSQQAKDAGWSLPKAAVTVSLARIRESFAKFQEKNQKKKEVHE</sequence>
<dbReference type="Pfam" id="PF11187">
    <property type="entry name" value="Mbeg1-like"/>
    <property type="match status" value="1"/>
</dbReference>
<dbReference type="AlphaFoldDB" id="A0A7X2TFA7"/>
<reference evidence="1 2" key="1">
    <citation type="submission" date="2019-08" db="EMBL/GenBank/DDBJ databases">
        <title>In-depth cultivation of the pig gut microbiome towards novel bacterial diversity and tailored functional studies.</title>
        <authorList>
            <person name="Wylensek D."/>
            <person name="Hitch T.C.A."/>
            <person name="Clavel T."/>
        </authorList>
    </citation>
    <scope>NUCLEOTIDE SEQUENCE [LARGE SCALE GENOMIC DNA]</scope>
    <source>
        <strain evidence="1 2">Oil+RF-744-GAM-WT-6</strain>
    </source>
</reference>
<dbReference type="InterPro" id="IPR024499">
    <property type="entry name" value="Mbeg1-like"/>
</dbReference>
<gene>
    <name evidence="1" type="ORF">FYJ51_03585</name>
</gene>
<dbReference type="RefSeq" id="WP_154503300.1">
    <property type="nucleotide sequence ID" value="NZ_VUMN01000005.1"/>
</dbReference>
<name>A0A7X2TFA7_9FIRM</name>
<dbReference type="InterPro" id="IPR029058">
    <property type="entry name" value="AB_hydrolase_fold"/>
</dbReference>
<dbReference type="SUPFAM" id="SSF53474">
    <property type="entry name" value="alpha/beta-Hydrolases"/>
    <property type="match status" value="1"/>
</dbReference>
<keyword evidence="2" id="KW-1185">Reference proteome</keyword>
<evidence type="ECO:0000313" key="1">
    <source>
        <dbReference type="EMBL" id="MSS57980.1"/>
    </source>
</evidence>
<proteinExistence type="predicted"/>
<organism evidence="1 2">
    <name type="scientific">Stecheria intestinalis</name>
    <dbReference type="NCBI Taxonomy" id="2606630"/>
    <lineage>
        <taxon>Bacteria</taxon>
        <taxon>Bacillati</taxon>
        <taxon>Bacillota</taxon>
        <taxon>Erysipelotrichia</taxon>
        <taxon>Erysipelotrichales</taxon>
        <taxon>Erysipelotrichaceae</taxon>
        <taxon>Stecheria</taxon>
    </lineage>
</organism>